<keyword evidence="1" id="KW-0433">Leucine-rich repeat</keyword>
<evidence type="ECO:0000313" key="6">
    <source>
        <dbReference type="Proteomes" id="UP001358586"/>
    </source>
</evidence>
<sequence length="147" mass="16574">MERLSFLDLSGTALKELPSSIDNLIGLDYLRLNNCENLVCLPDNLYKLKSLERFDLKGCSRLEIFPEILETMEMLRELDLSGTALKELPSSIDNLIGLRSLTLNNFEKLFTAIGGRPVKQKHLHGLSSLKKLDLTESNLEDLPTTIK</sequence>
<dbReference type="PANTHER" id="PTHR47186:SF63">
    <property type="entry name" value="C-JID DOMAIN-CONTAINING PROTEIN"/>
    <property type="match status" value="1"/>
</dbReference>
<organism evidence="5 6">
    <name type="scientific">Gossypium arboreum</name>
    <name type="common">Tree cotton</name>
    <name type="synonym">Gossypium nanking</name>
    <dbReference type="NCBI Taxonomy" id="29729"/>
    <lineage>
        <taxon>Eukaryota</taxon>
        <taxon>Viridiplantae</taxon>
        <taxon>Streptophyta</taxon>
        <taxon>Embryophyta</taxon>
        <taxon>Tracheophyta</taxon>
        <taxon>Spermatophyta</taxon>
        <taxon>Magnoliopsida</taxon>
        <taxon>eudicotyledons</taxon>
        <taxon>Gunneridae</taxon>
        <taxon>Pentapetalae</taxon>
        <taxon>rosids</taxon>
        <taxon>malvids</taxon>
        <taxon>Malvales</taxon>
        <taxon>Malvaceae</taxon>
        <taxon>Malvoideae</taxon>
        <taxon>Gossypium</taxon>
    </lineage>
</organism>
<protein>
    <recommendedName>
        <fullName evidence="4">Disease resistance protein RPS4B/Roq1-like leucine-rich repeats domain-containing protein</fullName>
    </recommendedName>
</protein>
<dbReference type="SUPFAM" id="SSF52058">
    <property type="entry name" value="L domain-like"/>
    <property type="match status" value="1"/>
</dbReference>
<dbReference type="PANTHER" id="PTHR47186">
    <property type="entry name" value="LEUCINE-RICH REPEAT-CONTAINING PROTEIN 57"/>
    <property type="match status" value="1"/>
</dbReference>
<keyword evidence="2" id="KW-0677">Repeat</keyword>
<evidence type="ECO:0000256" key="3">
    <source>
        <dbReference type="ARBA" id="ARBA00022821"/>
    </source>
</evidence>
<gene>
    <name evidence="5" type="ORF">PVK06_041380</name>
</gene>
<evidence type="ECO:0000259" key="4">
    <source>
        <dbReference type="Pfam" id="PF23286"/>
    </source>
</evidence>
<dbReference type="Gene3D" id="3.80.10.10">
    <property type="entry name" value="Ribonuclease Inhibitor"/>
    <property type="match status" value="1"/>
</dbReference>
<evidence type="ECO:0000256" key="1">
    <source>
        <dbReference type="ARBA" id="ARBA00022614"/>
    </source>
</evidence>
<dbReference type="SMART" id="SM00369">
    <property type="entry name" value="LRR_TYP"/>
    <property type="match status" value="3"/>
</dbReference>
<dbReference type="EMBL" id="JARKNE010000011">
    <property type="protein sequence ID" value="KAK5786737.1"/>
    <property type="molecule type" value="Genomic_DNA"/>
</dbReference>
<comment type="caution">
    <text evidence="5">The sequence shown here is derived from an EMBL/GenBank/DDBJ whole genome shotgun (WGS) entry which is preliminary data.</text>
</comment>
<dbReference type="InterPro" id="IPR003591">
    <property type="entry name" value="Leu-rich_rpt_typical-subtyp"/>
</dbReference>
<keyword evidence="6" id="KW-1185">Reference proteome</keyword>
<dbReference type="Proteomes" id="UP001358586">
    <property type="component" value="Chromosome 11"/>
</dbReference>
<accession>A0ABR0N8X7</accession>
<reference evidence="5 6" key="1">
    <citation type="submission" date="2023-03" db="EMBL/GenBank/DDBJ databases">
        <title>WGS of Gossypium arboreum.</title>
        <authorList>
            <person name="Yu D."/>
        </authorList>
    </citation>
    <scope>NUCLEOTIDE SEQUENCE [LARGE SCALE GENOMIC DNA]</scope>
    <source>
        <tissue evidence="5">Leaf</tissue>
    </source>
</reference>
<keyword evidence="3" id="KW-0611">Plant defense</keyword>
<evidence type="ECO:0000256" key="2">
    <source>
        <dbReference type="ARBA" id="ARBA00022737"/>
    </source>
</evidence>
<proteinExistence type="predicted"/>
<feature type="domain" description="Disease resistance protein RPS4B/Roq1-like leucine-rich repeats" evidence="4">
    <location>
        <begin position="48"/>
        <end position="109"/>
    </location>
</feature>
<dbReference type="Pfam" id="PF23286">
    <property type="entry name" value="LRR_13"/>
    <property type="match status" value="1"/>
</dbReference>
<evidence type="ECO:0000313" key="5">
    <source>
        <dbReference type="EMBL" id="KAK5786737.1"/>
    </source>
</evidence>
<dbReference type="InterPro" id="IPR032675">
    <property type="entry name" value="LRR_dom_sf"/>
</dbReference>
<name>A0ABR0N8X7_GOSAR</name>
<dbReference type="InterPro" id="IPR058546">
    <property type="entry name" value="RPS4B/Roq1-like_LRR"/>
</dbReference>